<evidence type="ECO:0000256" key="5">
    <source>
        <dbReference type="ARBA" id="ARBA00035477"/>
    </source>
</evidence>
<evidence type="ECO:0000313" key="6">
    <source>
        <dbReference type="EMBL" id="OGK37597.1"/>
    </source>
</evidence>
<dbReference type="Pfam" id="PF01016">
    <property type="entry name" value="Ribosomal_L27"/>
    <property type="match status" value="1"/>
</dbReference>
<name>A0A1F7I2L1_9BACT</name>
<sequence length="81" mass="9032">MAHTKAQKAVRGNRDSISKRRGVKMFGGQLVKPGNIIVRQKGTKFHAGLGVILSTDFTLLAKREGTVKFYKRLGRQYVCIV</sequence>
<dbReference type="PANTHER" id="PTHR15893:SF0">
    <property type="entry name" value="LARGE RIBOSOMAL SUBUNIT PROTEIN BL27M"/>
    <property type="match status" value="1"/>
</dbReference>
<dbReference type="GO" id="GO:0022625">
    <property type="term" value="C:cytosolic large ribosomal subunit"/>
    <property type="evidence" value="ECO:0007669"/>
    <property type="project" value="TreeGrafter"/>
</dbReference>
<dbReference type="EMBL" id="MGAC01000036">
    <property type="protein sequence ID" value="OGK37597.1"/>
    <property type="molecule type" value="Genomic_DNA"/>
</dbReference>
<dbReference type="GO" id="GO:0006412">
    <property type="term" value="P:translation"/>
    <property type="evidence" value="ECO:0007669"/>
    <property type="project" value="InterPro"/>
</dbReference>
<proteinExistence type="inferred from homology"/>
<gene>
    <name evidence="6" type="ORF">A3F03_00040</name>
</gene>
<dbReference type="PRINTS" id="PR00063">
    <property type="entry name" value="RIBOSOMALL27"/>
</dbReference>
<reference evidence="6 7" key="1">
    <citation type="journal article" date="2016" name="Nat. Commun.">
        <title>Thousands of microbial genomes shed light on interconnected biogeochemical processes in an aquifer system.</title>
        <authorList>
            <person name="Anantharaman K."/>
            <person name="Brown C.T."/>
            <person name="Hug L.A."/>
            <person name="Sharon I."/>
            <person name="Castelle C.J."/>
            <person name="Probst A.J."/>
            <person name="Thomas B.C."/>
            <person name="Singh A."/>
            <person name="Wilkins M.J."/>
            <person name="Karaoz U."/>
            <person name="Brodie E.L."/>
            <person name="Williams K.H."/>
            <person name="Hubbard S.S."/>
            <person name="Banfield J.F."/>
        </authorList>
    </citation>
    <scope>NUCLEOTIDE SEQUENCE [LARGE SCALE GENOMIC DNA]</scope>
</reference>
<accession>A0A1F7I2L1</accession>
<protein>
    <recommendedName>
        <fullName evidence="4">Large ribosomal subunit protein bL27</fullName>
    </recommendedName>
    <alternativeName>
        <fullName evidence="5">50S ribosomal protein L27</fullName>
    </alternativeName>
</protein>
<evidence type="ECO:0000256" key="4">
    <source>
        <dbReference type="ARBA" id="ARBA00035175"/>
    </source>
</evidence>
<dbReference type="PANTHER" id="PTHR15893">
    <property type="entry name" value="RIBOSOMAL PROTEIN L27"/>
    <property type="match status" value="1"/>
</dbReference>
<evidence type="ECO:0000313" key="7">
    <source>
        <dbReference type="Proteomes" id="UP000176803"/>
    </source>
</evidence>
<comment type="caution">
    <text evidence="6">The sequence shown here is derived from an EMBL/GenBank/DDBJ whole genome shotgun (WGS) entry which is preliminary data.</text>
</comment>
<dbReference type="InterPro" id="IPR001684">
    <property type="entry name" value="Ribosomal_bL27"/>
</dbReference>
<evidence type="ECO:0000256" key="3">
    <source>
        <dbReference type="ARBA" id="ARBA00023274"/>
    </source>
</evidence>
<comment type="similarity">
    <text evidence="1">Belongs to the bacterial ribosomal protein bL27 family.</text>
</comment>
<dbReference type="Proteomes" id="UP000176803">
    <property type="component" value="Unassembled WGS sequence"/>
</dbReference>
<dbReference type="GO" id="GO:0003735">
    <property type="term" value="F:structural constituent of ribosome"/>
    <property type="evidence" value="ECO:0007669"/>
    <property type="project" value="InterPro"/>
</dbReference>
<evidence type="ECO:0000256" key="1">
    <source>
        <dbReference type="ARBA" id="ARBA00010797"/>
    </source>
</evidence>
<dbReference type="AlphaFoldDB" id="A0A1F7I2L1"/>
<dbReference type="SUPFAM" id="SSF110324">
    <property type="entry name" value="Ribosomal L27 protein-like"/>
    <property type="match status" value="1"/>
</dbReference>
<dbReference type="Gene3D" id="2.40.50.100">
    <property type="match status" value="1"/>
</dbReference>
<keyword evidence="2 6" id="KW-0689">Ribosomal protein</keyword>
<keyword evidence="3" id="KW-0687">Ribonucleoprotein</keyword>
<organism evidence="6 7">
    <name type="scientific">Candidatus Roizmanbacteria bacterium RIFCSPHIGHO2_12_FULL_41_11</name>
    <dbReference type="NCBI Taxonomy" id="1802052"/>
    <lineage>
        <taxon>Bacteria</taxon>
        <taxon>Candidatus Roizmaniibacteriota</taxon>
    </lineage>
</organism>
<evidence type="ECO:0000256" key="2">
    <source>
        <dbReference type="ARBA" id="ARBA00022980"/>
    </source>
</evidence>